<accession>M5EI11</accession>
<proteinExistence type="predicted"/>
<reference evidence="1 2" key="1">
    <citation type="submission" date="2013-02" db="EMBL/GenBank/DDBJ databases">
        <authorList>
            <person name="Genoscope - CEA"/>
        </authorList>
    </citation>
    <scope>NUCLEOTIDE SEQUENCE [LARGE SCALE GENOMIC DNA]</scope>
    <source>
        <strain evidence="1 2">STM 2683</strain>
    </source>
</reference>
<gene>
    <name evidence="1" type="ORF">MESS2_1250009</name>
</gene>
<keyword evidence="2" id="KW-1185">Reference proteome</keyword>
<name>M5EI11_9HYPH</name>
<evidence type="ECO:0000313" key="1">
    <source>
        <dbReference type="EMBL" id="CCV04254.1"/>
    </source>
</evidence>
<dbReference type="Proteomes" id="UP000012062">
    <property type="component" value="Unassembled WGS sequence"/>
</dbReference>
<dbReference type="AlphaFoldDB" id="M5EI11"/>
<dbReference type="EMBL" id="CAUM01000030">
    <property type="protein sequence ID" value="CCV04254.1"/>
    <property type="molecule type" value="Genomic_DNA"/>
</dbReference>
<dbReference type="STRING" id="1297569.MESS2_1250009"/>
<protein>
    <submittedName>
        <fullName evidence="1">Uncharacterized protein</fullName>
    </submittedName>
</protein>
<evidence type="ECO:0000313" key="2">
    <source>
        <dbReference type="Proteomes" id="UP000012062"/>
    </source>
</evidence>
<organism evidence="1 2">
    <name type="scientific">Mesorhizobium metallidurans STM 2683</name>
    <dbReference type="NCBI Taxonomy" id="1297569"/>
    <lineage>
        <taxon>Bacteria</taxon>
        <taxon>Pseudomonadati</taxon>
        <taxon>Pseudomonadota</taxon>
        <taxon>Alphaproteobacteria</taxon>
        <taxon>Hyphomicrobiales</taxon>
        <taxon>Phyllobacteriaceae</taxon>
        <taxon>Mesorhizobium</taxon>
    </lineage>
</organism>
<sequence length="54" mass="5427">MQGDAGQECPSDVLIAASGGSEFTETFSVVPRTTDAQPETASAAAKAAGIHSFI</sequence>
<comment type="caution">
    <text evidence="1">The sequence shown here is derived from an EMBL/GenBank/DDBJ whole genome shotgun (WGS) entry which is preliminary data.</text>
</comment>